<evidence type="ECO:0000256" key="1">
    <source>
        <dbReference type="SAM" id="Phobius"/>
    </source>
</evidence>
<keyword evidence="1" id="KW-1133">Transmembrane helix</keyword>
<dbReference type="EMBL" id="QUSY01001901">
    <property type="protein sequence ID" value="RHY23168.1"/>
    <property type="molecule type" value="Genomic_DNA"/>
</dbReference>
<sequence length="127" mass="13230">TTTTNVNGTDTIAKITWYDGSLPDELYQDFGLQFKVSDLPLNTTLYFPVTQETIPNGTLSWTSVPDATGKLADSSHPAPKLTIAKAATAASSTTTTNSSATIPVKSSAATAIISVGTVMLAMLSAFL</sequence>
<evidence type="ECO:0000313" key="3">
    <source>
        <dbReference type="EMBL" id="RHY23168.1"/>
    </source>
</evidence>
<evidence type="ECO:0000259" key="2">
    <source>
        <dbReference type="Pfam" id="PF07987"/>
    </source>
</evidence>
<dbReference type="Gene3D" id="2.60.40.2230">
    <property type="entry name" value="Uncharacterised protein YcnI-like PF07987, DUF1775"/>
    <property type="match status" value="1"/>
</dbReference>
<gene>
    <name evidence="3" type="ORF">DYB32_009746</name>
</gene>
<keyword evidence="4" id="KW-1185">Reference proteome</keyword>
<feature type="domain" description="YncI copper-binding" evidence="2">
    <location>
        <begin position="8"/>
        <end position="83"/>
    </location>
</feature>
<comment type="caution">
    <text evidence="3">The sequence shown here is derived from an EMBL/GenBank/DDBJ whole genome shotgun (WGS) entry which is preliminary data.</text>
</comment>
<keyword evidence="1" id="KW-0812">Transmembrane</keyword>
<dbReference type="InterPro" id="IPR012533">
    <property type="entry name" value="YcnI-copper_dom"/>
</dbReference>
<name>A0A3R6VFF5_9STRA</name>
<evidence type="ECO:0000313" key="4">
    <source>
        <dbReference type="Proteomes" id="UP000285060"/>
    </source>
</evidence>
<accession>A0A3R6VFF5</accession>
<dbReference type="Pfam" id="PF07987">
    <property type="entry name" value="DUF1775"/>
    <property type="match status" value="1"/>
</dbReference>
<dbReference type="AlphaFoldDB" id="A0A3R6VFF5"/>
<reference evidence="3 4" key="1">
    <citation type="submission" date="2018-08" db="EMBL/GenBank/DDBJ databases">
        <title>Aphanomyces genome sequencing and annotation.</title>
        <authorList>
            <person name="Minardi D."/>
            <person name="Oidtmann B."/>
            <person name="Van Der Giezen M."/>
            <person name="Studholme D.J."/>
        </authorList>
    </citation>
    <scope>NUCLEOTIDE SEQUENCE [LARGE SCALE GENOMIC DNA]</scope>
    <source>
        <strain evidence="3 4">NJM0002</strain>
    </source>
</reference>
<dbReference type="InterPro" id="IPR038507">
    <property type="entry name" value="YcnI-like_sf"/>
</dbReference>
<feature type="transmembrane region" description="Helical" evidence="1">
    <location>
        <begin position="108"/>
        <end position="126"/>
    </location>
</feature>
<protein>
    <recommendedName>
        <fullName evidence="2">YncI copper-binding domain-containing protein</fullName>
    </recommendedName>
</protein>
<keyword evidence="1" id="KW-0472">Membrane</keyword>
<organism evidence="3 4">
    <name type="scientific">Aphanomyces invadans</name>
    <dbReference type="NCBI Taxonomy" id="157072"/>
    <lineage>
        <taxon>Eukaryota</taxon>
        <taxon>Sar</taxon>
        <taxon>Stramenopiles</taxon>
        <taxon>Oomycota</taxon>
        <taxon>Saprolegniomycetes</taxon>
        <taxon>Saprolegniales</taxon>
        <taxon>Verrucalvaceae</taxon>
        <taxon>Aphanomyces</taxon>
    </lineage>
</organism>
<dbReference type="Proteomes" id="UP000285060">
    <property type="component" value="Unassembled WGS sequence"/>
</dbReference>
<feature type="non-terminal residue" evidence="3">
    <location>
        <position position="1"/>
    </location>
</feature>
<proteinExistence type="predicted"/>
<dbReference type="VEuPathDB" id="FungiDB:H310_02662"/>